<sequence length="120" mass="13235">MRVHFQDQCEVVAVASYHYSGIATIRRVPNHIVWTSHTAPSDTTPFEATKPITTSSSSTLSSATVAHNSGGCEQVVAGNIRLVDHITNVKDTLFRQRTSSMMPTQYTSERDGEIVRKIKS</sequence>
<evidence type="ECO:0000313" key="3">
    <source>
        <dbReference type="Proteomes" id="UP000838756"/>
    </source>
</evidence>
<evidence type="ECO:0000313" key="2">
    <source>
        <dbReference type="EMBL" id="CAH2267688.1"/>
    </source>
</evidence>
<dbReference type="Proteomes" id="UP000838756">
    <property type="component" value="Unassembled WGS sequence"/>
</dbReference>
<dbReference type="OrthoDB" id="4251012at2759"/>
<dbReference type="AlphaFoldDB" id="A0A8S4SPC8"/>
<name>A0A8S4SPC8_9NEOP</name>
<reference evidence="2" key="1">
    <citation type="submission" date="2022-03" db="EMBL/GenBank/DDBJ databases">
        <authorList>
            <person name="Lindestad O."/>
        </authorList>
    </citation>
    <scope>NUCLEOTIDE SEQUENCE</scope>
</reference>
<protein>
    <submittedName>
        <fullName evidence="2">Jg1318 protein</fullName>
    </submittedName>
</protein>
<dbReference type="EMBL" id="CAKXAJ010026380">
    <property type="protein sequence ID" value="CAH2267688.1"/>
    <property type="molecule type" value="Genomic_DNA"/>
</dbReference>
<keyword evidence="3" id="KW-1185">Reference proteome</keyword>
<organism evidence="2 3">
    <name type="scientific">Pararge aegeria aegeria</name>
    <dbReference type="NCBI Taxonomy" id="348720"/>
    <lineage>
        <taxon>Eukaryota</taxon>
        <taxon>Metazoa</taxon>
        <taxon>Ecdysozoa</taxon>
        <taxon>Arthropoda</taxon>
        <taxon>Hexapoda</taxon>
        <taxon>Insecta</taxon>
        <taxon>Pterygota</taxon>
        <taxon>Neoptera</taxon>
        <taxon>Endopterygota</taxon>
        <taxon>Lepidoptera</taxon>
        <taxon>Glossata</taxon>
        <taxon>Ditrysia</taxon>
        <taxon>Papilionoidea</taxon>
        <taxon>Nymphalidae</taxon>
        <taxon>Satyrinae</taxon>
        <taxon>Satyrini</taxon>
        <taxon>Parargina</taxon>
        <taxon>Pararge</taxon>
    </lineage>
</organism>
<proteinExistence type="predicted"/>
<accession>A0A8S4SPC8</accession>
<evidence type="ECO:0000256" key="1">
    <source>
        <dbReference type="SAM" id="MobiDB-lite"/>
    </source>
</evidence>
<gene>
    <name evidence="2" type="primary">jg1318</name>
    <name evidence="2" type="ORF">PAEG_LOCUS26186</name>
</gene>
<comment type="caution">
    <text evidence="2">The sequence shown here is derived from an EMBL/GenBank/DDBJ whole genome shotgun (WGS) entry which is preliminary data.</text>
</comment>
<feature type="compositionally biased region" description="Low complexity" evidence="1">
    <location>
        <begin position="53"/>
        <end position="64"/>
    </location>
</feature>
<feature type="region of interest" description="Disordered" evidence="1">
    <location>
        <begin position="45"/>
        <end position="65"/>
    </location>
</feature>